<name>A0A2P2JU74_RHIMU</name>
<proteinExistence type="predicted"/>
<evidence type="ECO:0000313" key="1">
    <source>
        <dbReference type="EMBL" id="MBW97012.1"/>
    </source>
</evidence>
<sequence>MLYKLSLGHPFFVCIIQAWGPFGPPHCGN</sequence>
<reference evidence="1" key="1">
    <citation type="submission" date="2018-02" db="EMBL/GenBank/DDBJ databases">
        <title>Rhizophora mucronata_Transcriptome.</title>
        <authorList>
            <person name="Meera S.P."/>
            <person name="Sreeshan A."/>
            <person name="Augustine A."/>
        </authorList>
    </citation>
    <scope>NUCLEOTIDE SEQUENCE</scope>
    <source>
        <tissue evidence="1">Leaf</tissue>
    </source>
</reference>
<organism evidence="1">
    <name type="scientific">Rhizophora mucronata</name>
    <name type="common">Asiatic mangrove</name>
    <dbReference type="NCBI Taxonomy" id="61149"/>
    <lineage>
        <taxon>Eukaryota</taxon>
        <taxon>Viridiplantae</taxon>
        <taxon>Streptophyta</taxon>
        <taxon>Embryophyta</taxon>
        <taxon>Tracheophyta</taxon>
        <taxon>Spermatophyta</taxon>
        <taxon>Magnoliopsida</taxon>
        <taxon>eudicotyledons</taxon>
        <taxon>Gunneridae</taxon>
        <taxon>Pentapetalae</taxon>
        <taxon>rosids</taxon>
        <taxon>fabids</taxon>
        <taxon>Malpighiales</taxon>
        <taxon>Rhizophoraceae</taxon>
        <taxon>Rhizophora</taxon>
    </lineage>
</organism>
<dbReference type="AlphaFoldDB" id="A0A2P2JU74"/>
<protein>
    <submittedName>
        <fullName evidence="1">Uncharacterized protein</fullName>
    </submittedName>
</protein>
<dbReference type="EMBL" id="GGEC01016529">
    <property type="protein sequence ID" value="MBW97012.1"/>
    <property type="molecule type" value="Transcribed_RNA"/>
</dbReference>
<accession>A0A2P2JU74</accession>